<evidence type="ECO:0000256" key="4">
    <source>
        <dbReference type="ARBA" id="ARBA00023002"/>
    </source>
</evidence>
<dbReference type="InterPro" id="IPR005982">
    <property type="entry name" value="Thioredox_Rdtase"/>
</dbReference>
<dbReference type="SUPFAM" id="SSF51905">
    <property type="entry name" value="FAD/NAD(P)-binding domain"/>
    <property type="match status" value="1"/>
</dbReference>
<accession>A0A8J6QXI3</accession>
<dbReference type="Pfam" id="PF07992">
    <property type="entry name" value="Pyr_redox_2"/>
    <property type="match status" value="1"/>
</dbReference>
<evidence type="ECO:0000256" key="7">
    <source>
        <dbReference type="RuleBase" id="RU003880"/>
    </source>
</evidence>
<dbReference type="NCBIfam" id="TIGR01292">
    <property type="entry name" value="TRX_reduct"/>
    <property type="match status" value="1"/>
</dbReference>
<dbReference type="EMBL" id="JACWUN010000006">
    <property type="protein sequence ID" value="MBD1400332.1"/>
    <property type="molecule type" value="Genomic_DNA"/>
</dbReference>
<dbReference type="AlphaFoldDB" id="A0A8J6QXI3"/>
<keyword evidence="11" id="KW-1185">Reference proteome</keyword>
<evidence type="ECO:0000256" key="3">
    <source>
        <dbReference type="ARBA" id="ARBA00022827"/>
    </source>
</evidence>
<dbReference type="EC" id="1.8.1.9" evidence="7"/>
<keyword evidence="5" id="KW-1015">Disulfide bond</keyword>
<dbReference type="Proteomes" id="UP000632828">
    <property type="component" value="Unassembled WGS sequence"/>
</dbReference>
<sequence>MSTTDYDVIIIGGGPAGMTAGLYASRACLKSLMIEKMILGGQMMTTTLVENWPGYPGGIEGPELMMRFQEHSVEFGLEIAYGTVEKIIDNGASKTLLVDGKEMTCKAVIVATGVIPRKLGIDGEAALVGKGVSYCATCDGAFFRNQPIAVIGGGDTAAEEALFLTRFASKVYMVHRRDQLRATKILQERIYANDKIEMVWNSVVEKFISDNSGLTGAVLCDMKTGSCRQVELNGMFVAIGITPTTHFVKGLLHLDEDGYIRCGEDTITNVPGIYAAGDCRTSVLKQVSTAVGDGAVAAIMAEKLIYELNQAS</sequence>
<keyword evidence="6 7" id="KW-0676">Redox-active center</keyword>
<dbReference type="PRINTS" id="PR00368">
    <property type="entry name" value="FADPNR"/>
</dbReference>
<name>A0A8J6QXI3_9BACT</name>
<dbReference type="GO" id="GO:0005737">
    <property type="term" value="C:cytoplasm"/>
    <property type="evidence" value="ECO:0007669"/>
    <property type="project" value="InterPro"/>
</dbReference>
<evidence type="ECO:0000313" key="10">
    <source>
        <dbReference type="EMBL" id="MBD1400332.1"/>
    </source>
</evidence>
<comment type="caution">
    <text evidence="10">The sequence shown here is derived from an EMBL/GenBank/DDBJ whole genome shotgun (WGS) entry which is preliminary data.</text>
</comment>
<evidence type="ECO:0000256" key="1">
    <source>
        <dbReference type="ARBA" id="ARBA00009333"/>
    </source>
</evidence>
<dbReference type="InterPro" id="IPR050097">
    <property type="entry name" value="Ferredoxin-NADP_redctase_2"/>
</dbReference>
<evidence type="ECO:0000313" key="11">
    <source>
        <dbReference type="Proteomes" id="UP000632828"/>
    </source>
</evidence>
<keyword evidence="2 7" id="KW-0285">Flavoprotein</keyword>
<dbReference type="RefSeq" id="WP_191154714.1">
    <property type="nucleotide sequence ID" value="NZ_JACWUN010000006.1"/>
</dbReference>
<dbReference type="InterPro" id="IPR008255">
    <property type="entry name" value="Pyr_nucl-diS_OxRdtase_2_AS"/>
</dbReference>
<evidence type="ECO:0000256" key="2">
    <source>
        <dbReference type="ARBA" id="ARBA00022630"/>
    </source>
</evidence>
<protein>
    <recommendedName>
        <fullName evidence="7">Thioredoxin reductase</fullName>
        <ecNumber evidence="7">1.8.1.9</ecNumber>
    </recommendedName>
</protein>
<dbReference type="InterPro" id="IPR023753">
    <property type="entry name" value="FAD/NAD-binding_dom"/>
</dbReference>
<dbReference type="GO" id="GO:0004791">
    <property type="term" value="F:thioredoxin-disulfide reductase (NADPH) activity"/>
    <property type="evidence" value="ECO:0007669"/>
    <property type="project" value="UniProtKB-UniRule"/>
</dbReference>
<keyword evidence="4 7" id="KW-0560">Oxidoreductase</keyword>
<comment type="similarity">
    <text evidence="1 7">Belongs to the class-II pyridine nucleotide-disulfide oxidoreductase family.</text>
</comment>
<dbReference type="PRINTS" id="PR00469">
    <property type="entry name" value="PNDRDTASEII"/>
</dbReference>
<gene>
    <name evidence="10" type="primary">trxB</name>
    <name evidence="10" type="ORF">ICT70_06585</name>
</gene>
<proteinExistence type="inferred from homology"/>
<comment type="catalytic activity">
    <reaction evidence="7">
        <text>[thioredoxin]-dithiol + NADP(+) = [thioredoxin]-disulfide + NADPH + H(+)</text>
        <dbReference type="Rhea" id="RHEA:20345"/>
        <dbReference type="Rhea" id="RHEA-COMP:10698"/>
        <dbReference type="Rhea" id="RHEA-COMP:10700"/>
        <dbReference type="ChEBI" id="CHEBI:15378"/>
        <dbReference type="ChEBI" id="CHEBI:29950"/>
        <dbReference type="ChEBI" id="CHEBI:50058"/>
        <dbReference type="ChEBI" id="CHEBI:57783"/>
        <dbReference type="ChEBI" id="CHEBI:58349"/>
        <dbReference type="EC" id="1.8.1.9"/>
    </reaction>
</comment>
<comment type="cofactor">
    <cofactor evidence="8">
        <name>FAD</name>
        <dbReference type="ChEBI" id="CHEBI:57692"/>
    </cofactor>
    <text evidence="8">Binds 1 FAD per subunit.</text>
</comment>
<dbReference type="InterPro" id="IPR036188">
    <property type="entry name" value="FAD/NAD-bd_sf"/>
</dbReference>
<evidence type="ECO:0000256" key="8">
    <source>
        <dbReference type="RuleBase" id="RU003881"/>
    </source>
</evidence>
<evidence type="ECO:0000256" key="6">
    <source>
        <dbReference type="ARBA" id="ARBA00023284"/>
    </source>
</evidence>
<reference evidence="10" key="1">
    <citation type="submission" date="2020-09" db="EMBL/GenBank/DDBJ databases">
        <title>Pelobacter alkaliphilus sp. nov., a novel anaerobic arsenate-reducing bacterium from terrestrial mud volcano.</title>
        <authorList>
            <person name="Khomyakova M.A."/>
            <person name="Merkel A.Y."/>
            <person name="Slobodkin A.I."/>
        </authorList>
    </citation>
    <scope>NUCLEOTIDE SEQUENCE</scope>
    <source>
        <strain evidence="10">M08fum</strain>
    </source>
</reference>
<keyword evidence="3 7" id="KW-0274">FAD</keyword>
<organism evidence="10 11">
    <name type="scientific">Pelovirga terrestris</name>
    <dbReference type="NCBI Taxonomy" id="2771352"/>
    <lineage>
        <taxon>Bacteria</taxon>
        <taxon>Pseudomonadati</taxon>
        <taxon>Thermodesulfobacteriota</taxon>
        <taxon>Desulfuromonadia</taxon>
        <taxon>Geobacterales</taxon>
        <taxon>Geobacteraceae</taxon>
        <taxon>Pelovirga</taxon>
    </lineage>
</organism>
<evidence type="ECO:0000259" key="9">
    <source>
        <dbReference type="Pfam" id="PF07992"/>
    </source>
</evidence>
<comment type="subunit">
    <text evidence="7">Homodimer.</text>
</comment>
<keyword evidence="8" id="KW-0521">NADP</keyword>
<dbReference type="PROSITE" id="PS00573">
    <property type="entry name" value="PYRIDINE_REDOX_2"/>
    <property type="match status" value="1"/>
</dbReference>
<dbReference type="GO" id="GO:0019430">
    <property type="term" value="P:removal of superoxide radicals"/>
    <property type="evidence" value="ECO:0007669"/>
    <property type="project" value="UniProtKB-UniRule"/>
</dbReference>
<dbReference type="Gene3D" id="3.50.50.60">
    <property type="entry name" value="FAD/NAD(P)-binding domain"/>
    <property type="match status" value="2"/>
</dbReference>
<evidence type="ECO:0000256" key="5">
    <source>
        <dbReference type="ARBA" id="ARBA00023157"/>
    </source>
</evidence>
<dbReference type="PANTHER" id="PTHR48105">
    <property type="entry name" value="THIOREDOXIN REDUCTASE 1-RELATED-RELATED"/>
    <property type="match status" value="1"/>
</dbReference>
<feature type="domain" description="FAD/NAD(P)-binding" evidence="9">
    <location>
        <begin position="6"/>
        <end position="294"/>
    </location>
</feature>